<accession>A0A537JXE3</accession>
<dbReference type="PANTHER" id="PTHR30290:SF9">
    <property type="entry name" value="OLIGOPEPTIDE-BINDING PROTEIN APPA"/>
    <property type="match status" value="1"/>
</dbReference>
<feature type="signal peptide" evidence="4">
    <location>
        <begin position="1"/>
        <end position="27"/>
    </location>
</feature>
<sequence length="539" mass="57797">MVLKTRGGARGLAVIAAALLTGGTAPAGVRAQAGTTLVVAQADAVSALDPAGPSAGSPGQPVSPAESEAAFLIYDGLVRFTGAMTIVPELAASWSVDPDGRAWTFTIRRGVTFQDGTPLTAQAVVAALDRVINPATNTSNRTLWDPIASVSAVNAATVRVLTKEPYGALLNTLAQGSALIASPAAVERWGAEYRLHPVGTGPYAVDRWDLGTRLDLAQHRRYWDGRPGFERIVLRAVPDPAGRIALLLSGQAQVTEGIPPERVDEVRRAPGVTVTVTPALRTFGMGINLNRPPLQDIRVRQALNYAVNKQLLVQALFRGNAAVLRSPIAPQTSGYTDAGAWPYDAPKARALLDAAGWKPAPPIGVRVKDGRSLQITLLTPRGAFPHDVEVVETLADYLRNVGFEPHFTYVEPAALPDRLLVPPDQITWDLAFFGFGPSNGDGGDHLDALYRSNPDRRHRPRAWNFTWYSNPEVDAWLAEGARALDPRVRDAAYAKVERQVWTDAASLWLYADSVIVATQGARGVEVLPTAVTILKHAHP</sequence>
<dbReference type="GO" id="GO:0042597">
    <property type="term" value="C:periplasmic space"/>
    <property type="evidence" value="ECO:0007669"/>
    <property type="project" value="UniProtKB-ARBA"/>
</dbReference>
<dbReference type="InterPro" id="IPR000914">
    <property type="entry name" value="SBP_5_dom"/>
</dbReference>
<dbReference type="Gene3D" id="3.40.190.10">
    <property type="entry name" value="Periplasmic binding protein-like II"/>
    <property type="match status" value="1"/>
</dbReference>
<dbReference type="AlphaFoldDB" id="A0A537JXE3"/>
<reference evidence="6 7" key="1">
    <citation type="journal article" date="2019" name="Nat. Microbiol.">
        <title>Mediterranean grassland soil C-N compound turnover is dependent on rainfall and depth, and is mediated by genomically divergent microorganisms.</title>
        <authorList>
            <person name="Diamond S."/>
            <person name="Andeer P.F."/>
            <person name="Li Z."/>
            <person name="Crits-Christoph A."/>
            <person name="Burstein D."/>
            <person name="Anantharaman K."/>
            <person name="Lane K.R."/>
            <person name="Thomas B.C."/>
            <person name="Pan C."/>
            <person name="Northen T.R."/>
            <person name="Banfield J.F."/>
        </authorList>
    </citation>
    <scope>NUCLEOTIDE SEQUENCE [LARGE SCALE GENOMIC DNA]</scope>
    <source>
        <strain evidence="6">NP_3</strain>
    </source>
</reference>
<comment type="caution">
    <text evidence="6">The sequence shown here is derived from an EMBL/GenBank/DDBJ whole genome shotgun (WGS) entry which is preliminary data.</text>
</comment>
<dbReference type="InterPro" id="IPR030678">
    <property type="entry name" value="Peptide/Ni-bd"/>
</dbReference>
<evidence type="ECO:0000259" key="5">
    <source>
        <dbReference type="Pfam" id="PF00496"/>
    </source>
</evidence>
<dbReference type="InterPro" id="IPR039424">
    <property type="entry name" value="SBP_5"/>
</dbReference>
<dbReference type="EMBL" id="VBAK01000149">
    <property type="protein sequence ID" value="TMI87922.1"/>
    <property type="molecule type" value="Genomic_DNA"/>
</dbReference>
<feature type="domain" description="Solute-binding protein family 5" evidence="5">
    <location>
        <begin position="85"/>
        <end position="453"/>
    </location>
</feature>
<evidence type="ECO:0000256" key="2">
    <source>
        <dbReference type="ARBA" id="ARBA00022448"/>
    </source>
</evidence>
<dbReference type="SUPFAM" id="SSF53850">
    <property type="entry name" value="Periplasmic binding protein-like II"/>
    <property type="match status" value="1"/>
</dbReference>
<dbReference type="GO" id="GO:0015833">
    <property type="term" value="P:peptide transport"/>
    <property type="evidence" value="ECO:0007669"/>
    <property type="project" value="TreeGrafter"/>
</dbReference>
<protein>
    <recommendedName>
        <fullName evidence="5">Solute-binding protein family 5 domain-containing protein</fullName>
    </recommendedName>
</protein>
<evidence type="ECO:0000313" key="7">
    <source>
        <dbReference type="Proteomes" id="UP000318509"/>
    </source>
</evidence>
<evidence type="ECO:0000256" key="4">
    <source>
        <dbReference type="SAM" id="SignalP"/>
    </source>
</evidence>
<name>A0A537JXE3_9BACT</name>
<keyword evidence="3 4" id="KW-0732">Signal</keyword>
<dbReference type="Gene3D" id="3.10.105.10">
    <property type="entry name" value="Dipeptide-binding Protein, Domain 3"/>
    <property type="match status" value="1"/>
</dbReference>
<dbReference type="Pfam" id="PF00496">
    <property type="entry name" value="SBP_bac_5"/>
    <property type="match status" value="1"/>
</dbReference>
<organism evidence="6 7">
    <name type="scientific">Candidatus Segetimicrobium genomatis</name>
    <dbReference type="NCBI Taxonomy" id="2569760"/>
    <lineage>
        <taxon>Bacteria</taxon>
        <taxon>Bacillati</taxon>
        <taxon>Candidatus Sysuimicrobiota</taxon>
        <taxon>Candidatus Sysuimicrobiia</taxon>
        <taxon>Candidatus Sysuimicrobiales</taxon>
        <taxon>Candidatus Segetimicrobiaceae</taxon>
        <taxon>Candidatus Segetimicrobium</taxon>
    </lineage>
</organism>
<dbReference type="PANTHER" id="PTHR30290">
    <property type="entry name" value="PERIPLASMIC BINDING COMPONENT OF ABC TRANSPORTER"/>
    <property type="match status" value="1"/>
</dbReference>
<evidence type="ECO:0000256" key="1">
    <source>
        <dbReference type="ARBA" id="ARBA00005695"/>
    </source>
</evidence>
<evidence type="ECO:0000256" key="3">
    <source>
        <dbReference type="ARBA" id="ARBA00022729"/>
    </source>
</evidence>
<evidence type="ECO:0000313" key="6">
    <source>
        <dbReference type="EMBL" id="TMI87922.1"/>
    </source>
</evidence>
<dbReference type="PIRSF" id="PIRSF002741">
    <property type="entry name" value="MppA"/>
    <property type="match status" value="1"/>
</dbReference>
<keyword evidence="2" id="KW-0813">Transport</keyword>
<dbReference type="GO" id="GO:1904680">
    <property type="term" value="F:peptide transmembrane transporter activity"/>
    <property type="evidence" value="ECO:0007669"/>
    <property type="project" value="TreeGrafter"/>
</dbReference>
<proteinExistence type="inferred from homology"/>
<dbReference type="GO" id="GO:0043190">
    <property type="term" value="C:ATP-binding cassette (ABC) transporter complex"/>
    <property type="evidence" value="ECO:0007669"/>
    <property type="project" value="InterPro"/>
</dbReference>
<feature type="chain" id="PRO_5021979198" description="Solute-binding protein family 5 domain-containing protein" evidence="4">
    <location>
        <begin position="28"/>
        <end position="539"/>
    </location>
</feature>
<gene>
    <name evidence="6" type="ORF">E6H00_14255</name>
</gene>
<comment type="similarity">
    <text evidence="1">Belongs to the bacterial solute-binding protein 5 family.</text>
</comment>
<dbReference type="Proteomes" id="UP000318509">
    <property type="component" value="Unassembled WGS sequence"/>
</dbReference>